<accession>A0A3G6IZL8</accession>
<evidence type="ECO:0000259" key="6">
    <source>
        <dbReference type="PROSITE" id="PS51898"/>
    </source>
</evidence>
<evidence type="ECO:0000256" key="1">
    <source>
        <dbReference type="ARBA" id="ARBA00008857"/>
    </source>
</evidence>
<dbReference type="PROSITE" id="PS51898">
    <property type="entry name" value="TYR_RECOMBINASE"/>
    <property type="match status" value="1"/>
</dbReference>
<dbReference type="InterPro" id="IPR050808">
    <property type="entry name" value="Phage_Integrase"/>
</dbReference>
<dbReference type="Pfam" id="PF00589">
    <property type="entry name" value="Phage_integrase"/>
    <property type="match status" value="1"/>
</dbReference>
<dbReference type="PANTHER" id="PTHR30629:SF2">
    <property type="entry name" value="PROPHAGE INTEGRASE INTS-RELATED"/>
    <property type="match status" value="1"/>
</dbReference>
<dbReference type="Gene3D" id="1.10.150.130">
    <property type="match status" value="1"/>
</dbReference>
<dbReference type="EMBL" id="CP033897">
    <property type="protein sequence ID" value="AZA11096.1"/>
    <property type="molecule type" value="Genomic_DNA"/>
</dbReference>
<dbReference type="InterPro" id="IPR004107">
    <property type="entry name" value="Integrase_SAM-like_N"/>
</dbReference>
<organism evidence="7 8">
    <name type="scientific">Corynebacterium gerontici</name>
    <dbReference type="NCBI Taxonomy" id="2079234"/>
    <lineage>
        <taxon>Bacteria</taxon>
        <taxon>Bacillati</taxon>
        <taxon>Actinomycetota</taxon>
        <taxon>Actinomycetes</taxon>
        <taxon>Mycobacteriales</taxon>
        <taxon>Corynebacteriaceae</taxon>
        <taxon>Corynebacterium</taxon>
    </lineage>
</organism>
<dbReference type="PANTHER" id="PTHR30629">
    <property type="entry name" value="PROPHAGE INTEGRASE"/>
    <property type="match status" value="1"/>
</dbReference>
<evidence type="ECO:0000313" key="8">
    <source>
        <dbReference type="Proteomes" id="UP000271587"/>
    </source>
</evidence>
<keyword evidence="4" id="KW-0233">DNA recombination</keyword>
<evidence type="ECO:0000313" key="7">
    <source>
        <dbReference type="EMBL" id="AZA11096.1"/>
    </source>
</evidence>
<dbReference type="AlphaFoldDB" id="A0A3G6IZL8"/>
<sequence>MSRGRDPLEPGNTGSVSYEKTPGGKWRARCRLALWDGTTVQVKATDTSKAKALQKLQTRCKDRLNYNGALSNKLSGTSKVSDVLAYWLENECEVKPQTRDRYRTAINKHIVPAIGNRRIKSIAPYDLDALLHSIPRGAVGNCKSVLKQSFAMAHRMGLASGNPMLSVRPIKEESKEVKALSPDEIQRLRTNLKRSGNDLLIDVVDLCFVTGLRVGEVLGLRWEDVDLDATPPVLRIRGTIVYDSELGNRRQDAPKTPKSIRTLELAPFGVETLQRRRHLQEHFEMVFPSEAGNYMWHSNFNRLFRKWRGEEFGGVGIHKIRKTFASTMYEHSGIDSTQAALGHSHREMSDSTYIARSEKRVQIAQALSEMERVLRGHEKGTEKH</sequence>
<dbReference type="GO" id="GO:0003677">
    <property type="term" value="F:DNA binding"/>
    <property type="evidence" value="ECO:0007669"/>
    <property type="project" value="UniProtKB-KW"/>
</dbReference>
<feature type="domain" description="Tyr recombinase" evidence="6">
    <location>
        <begin position="175"/>
        <end position="366"/>
    </location>
</feature>
<proteinExistence type="inferred from homology"/>
<dbReference type="GO" id="GO:0006310">
    <property type="term" value="P:DNA recombination"/>
    <property type="evidence" value="ECO:0007669"/>
    <property type="project" value="UniProtKB-KW"/>
</dbReference>
<evidence type="ECO:0000256" key="5">
    <source>
        <dbReference type="SAM" id="MobiDB-lite"/>
    </source>
</evidence>
<dbReference type="InterPro" id="IPR002104">
    <property type="entry name" value="Integrase_catalytic"/>
</dbReference>
<dbReference type="InterPro" id="IPR013762">
    <property type="entry name" value="Integrase-like_cat_sf"/>
</dbReference>
<comment type="similarity">
    <text evidence="1">Belongs to the 'phage' integrase family.</text>
</comment>
<keyword evidence="8" id="KW-1185">Reference proteome</keyword>
<evidence type="ECO:0000256" key="3">
    <source>
        <dbReference type="ARBA" id="ARBA00023125"/>
    </source>
</evidence>
<name>A0A3G6IZL8_9CORY</name>
<dbReference type="CDD" id="cd01189">
    <property type="entry name" value="INT_ICEBs1_C_like"/>
    <property type="match status" value="1"/>
</dbReference>
<feature type="region of interest" description="Disordered" evidence="5">
    <location>
        <begin position="1"/>
        <end position="22"/>
    </location>
</feature>
<dbReference type="Pfam" id="PF14659">
    <property type="entry name" value="Phage_int_SAM_3"/>
    <property type="match status" value="1"/>
</dbReference>
<gene>
    <name evidence="7" type="ORF">CGERO_03895</name>
</gene>
<dbReference type="Gene3D" id="1.10.443.10">
    <property type="entry name" value="Intergrase catalytic core"/>
    <property type="match status" value="1"/>
</dbReference>
<dbReference type="InterPro" id="IPR010998">
    <property type="entry name" value="Integrase_recombinase_N"/>
</dbReference>
<protein>
    <submittedName>
        <fullName evidence="7">Site-specific tyrosine recombinase XerC</fullName>
    </submittedName>
</protein>
<dbReference type="KEGG" id="cgk:CGERO_03895"/>
<keyword evidence="3" id="KW-0238">DNA-binding</keyword>
<evidence type="ECO:0000256" key="2">
    <source>
        <dbReference type="ARBA" id="ARBA00022908"/>
    </source>
</evidence>
<dbReference type="Proteomes" id="UP000271587">
    <property type="component" value="Chromosome"/>
</dbReference>
<dbReference type="GO" id="GO:0015074">
    <property type="term" value="P:DNA integration"/>
    <property type="evidence" value="ECO:0007669"/>
    <property type="project" value="UniProtKB-KW"/>
</dbReference>
<evidence type="ECO:0000256" key="4">
    <source>
        <dbReference type="ARBA" id="ARBA00023172"/>
    </source>
</evidence>
<dbReference type="SUPFAM" id="SSF56349">
    <property type="entry name" value="DNA breaking-rejoining enzymes"/>
    <property type="match status" value="1"/>
</dbReference>
<reference evidence="7 8" key="1">
    <citation type="submission" date="2018-11" db="EMBL/GenBank/DDBJ databases">
        <authorList>
            <person name="Kleinhagauer T."/>
            <person name="Glaeser S.P."/>
            <person name="Spergser J."/>
            <person name="Ruckert C."/>
            <person name="Kaempfer P."/>
            <person name="Busse H.-J."/>
        </authorList>
    </citation>
    <scope>NUCLEOTIDE SEQUENCE [LARGE SCALE GENOMIC DNA]</scope>
    <source>
        <strain evidence="7 8">W8</strain>
    </source>
</reference>
<keyword evidence="2" id="KW-0229">DNA integration</keyword>
<dbReference type="InterPro" id="IPR011010">
    <property type="entry name" value="DNA_brk_join_enz"/>
</dbReference>